<feature type="domain" description="Fibrinogen C-terminal" evidence="8">
    <location>
        <begin position="279"/>
        <end position="497"/>
    </location>
</feature>
<feature type="compositionally biased region" description="Polar residues" evidence="7">
    <location>
        <begin position="221"/>
        <end position="254"/>
    </location>
</feature>
<name>A0A8S3TCY2_MYTED</name>
<sequence length="497" mass="55409">MDIKIQRFVADKPLEICSSNYSSVEVRKVKSGVICAALCVQHQSCCSSGFNKQTGECYLDHACLPECVPSQNATFVRKITYKTEDYETTVSDITGEKTAKIAITSERATHSVTTSERITNQGTTMEKLTSQKPTSNGLDMTSERTTLSVTTSERTTNQGTTMERLTTQKQTSNGPDMTSERATHSVTTTERRLNQGTTMERLTTQKPTSNGLDMTSERATHSVTTSERTTNQGTTMQKQTSQKPTSNGLDMTSERTTLSVTTSERTINHGTTMERLTTQKQTSNGPDCSGVTGGGSSGVYTIYVDNQPLDVYCEMTSSGKWTVFQRRIDGSTDFYRNWQEYKQGFGNVDSEFWLGNDNLHKILSTGNFKLRIDLEDWNGEMRYAEYNTFDVGNEATNYVLTIANYNGNAGDSLIAQDATYQPNGYGFSTWDRDNDGTTHLNCGEKEHSGWWFNLCTKGNLNGKYYNGGVIEGDGIYWEAWKLSQYSLRNVSMKIKQA</sequence>
<reference evidence="9" key="1">
    <citation type="submission" date="2021-03" db="EMBL/GenBank/DDBJ databases">
        <authorList>
            <person name="Bekaert M."/>
        </authorList>
    </citation>
    <scope>NUCLEOTIDE SEQUENCE</scope>
</reference>
<dbReference type="Gene3D" id="3.90.215.10">
    <property type="entry name" value="Gamma Fibrinogen, chain A, domain 1"/>
    <property type="match status" value="1"/>
</dbReference>
<feature type="region of interest" description="Disordered" evidence="7">
    <location>
        <begin position="127"/>
        <end position="190"/>
    </location>
</feature>
<keyword evidence="3" id="KW-0732">Signal</keyword>
<dbReference type="PANTHER" id="PTHR47221">
    <property type="entry name" value="FIBRINOGEN ALPHA CHAIN"/>
    <property type="match status" value="1"/>
</dbReference>
<comment type="caution">
    <text evidence="9">The sequence shown here is derived from an EMBL/GenBank/DDBJ whole genome shotgun (WGS) entry which is preliminary data.</text>
</comment>
<protein>
    <recommendedName>
        <fullName evidence="8">Fibrinogen C-terminal domain-containing protein</fullName>
    </recommendedName>
</protein>
<dbReference type="Pfam" id="PF00147">
    <property type="entry name" value="Fibrinogen_C"/>
    <property type="match status" value="1"/>
</dbReference>
<dbReference type="InterPro" id="IPR014716">
    <property type="entry name" value="Fibrinogen_a/b/g_C_1"/>
</dbReference>
<proteinExistence type="predicted"/>
<feature type="compositionally biased region" description="Polar residues" evidence="7">
    <location>
        <begin position="127"/>
        <end position="139"/>
    </location>
</feature>
<dbReference type="AlphaFoldDB" id="A0A8S3TCY2"/>
<dbReference type="InterPro" id="IPR020837">
    <property type="entry name" value="Fibrinogen_CS"/>
</dbReference>
<dbReference type="SUPFAM" id="SSF56496">
    <property type="entry name" value="Fibrinogen C-terminal domain-like"/>
    <property type="match status" value="1"/>
</dbReference>
<dbReference type="InterPro" id="IPR036056">
    <property type="entry name" value="Fibrinogen-like_C"/>
</dbReference>
<evidence type="ECO:0000256" key="2">
    <source>
        <dbReference type="ARBA" id="ARBA00022525"/>
    </source>
</evidence>
<evidence type="ECO:0000256" key="4">
    <source>
        <dbReference type="ARBA" id="ARBA00023054"/>
    </source>
</evidence>
<dbReference type="PANTHER" id="PTHR47221:SF6">
    <property type="entry name" value="FIBRINOGEN ALPHA CHAIN"/>
    <property type="match status" value="1"/>
</dbReference>
<evidence type="ECO:0000259" key="8">
    <source>
        <dbReference type="PROSITE" id="PS51406"/>
    </source>
</evidence>
<dbReference type="PROSITE" id="PS51406">
    <property type="entry name" value="FIBRINOGEN_C_2"/>
    <property type="match status" value="1"/>
</dbReference>
<dbReference type="OrthoDB" id="10317987at2759"/>
<evidence type="ECO:0000256" key="7">
    <source>
        <dbReference type="SAM" id="MobiDB-lite"/>
    </source>
</evidence>
<feature type="region of interest" description="Disordered" evidence="7">
    <location>
        <begin position="204"/>
        <end position="254"/>
    </location>
</feature>
<feature type="compositionally biased region" description="Basic and acidic residues" evidence="7">
    <location>
        <begin position="178"/>
        <end position="190"/>
    </location>
</feature>
<dbReference type="FunFam" id="3.90.215.10:FF:000001">
    <property type="entry name" value="Tenascin isoform 1"/>
    <property type="match status" value="1"/>
</dbReference>
<keyword evidence="5" id="KW-1015">Disulfide bond</keyword>
<keyword evidence="4" id="KW-0175">Coiled coil</keyword>
<evidence type="ECO:0000256" key="1">
    <source>
        <dbReference type="ARBA" id="ARBA00004613"/>
    </source>
</evidence>
<gene>
    <name evidence="9" type="ORF">MEDL_44166</name>
</gene>
<evidence type="ECO:0000256" key="6">
    <source>
        <dbReference type="ARBA" id="ARBA00023180"/>
    </source>
</evidence>
<keyword evidence="10" id="KW-1185">Reference proteome</keyword>
<organism evidence="9 10">
    <name type="scientific">Mytilus edulis</name>
    <name type="common">Blue mussel</name>
    <dbReference type="NCBI Taxonomy" id="6550"/>
    <lineage>
        <taxon>Eukaryota</taxon>
        <taxon>Metazoa</taxon>
        <taxon>Spiralia</taxon>
        <taxon>Lophotrochozoa</taxon>
        <taxon>Mollusca</taxon>
        <taxon>Bivalvia</taxon>
        <taxon>Autobranchia</taxon>
        <taxon>Pteriomorphia</taxon>
        <taxon>Mytilida</taxon>
        <taxon>Mytiloidea</taxon>
        <taxon>Mytilidae</taxon>
        <taxon>Mytilinae</taxon>
        <taxon>Mytilus</taxon>
    </lineage>
</organism>
<keyword evidence="2" id="KW-0964">Secreted</keyword>
<dbReference type="CDD" id="cd00087">
    <property type="entry name" value="FReD"/>
    <property type="match status" value="1"/>
</dbReference>
<dbReference type="PROSITE" id="PS00514">
    <property type="entry name" value="FIBRINOGEN_C_1"/>
    <property type="match status" value="1"/>
</dbReference>
<evidence type="ECO:0000256" key="5">
    <source>
        <dbReference type="ARBA" id="ARBA00023157"/>
    </source>
</evidence>
<feature type="compositionally biased region" description="Polar residues" evidence="7">
    <location>
        <begin position="157"/>
        <end position="176"/>
    </location>
</feature>
<dbReference type="Proteomes" id="UP000683360">
    <property type="component" value="Unassembled WGS sequence"/>
</dbReference>
<evidence type="ECO:0000256" key="3">
    <source>
        <dbReference type="ARBA" id="ARBA00022729"/>
    </source>
</evidence>
<evidence type="ECO:0000313" key="10">
    <source>
        <dbReference type="Proteomes" id="UP000683360"/>
    </source>
</evidence>
<dbReference type="GO" id="GO:0005576">
    <property type="term" value="C:extracellular region"/>
    <property type="evidence" value="ECO:0007669"/>
    <property type="project" value="UniProtKB-SubCell"/>
</dbReference>
<feature type="compositionally biased region" description="Low complexity" evidence="7">
    <location>
        <begin position="143"/>
        <end position="156"/>
    </location>
</feature>
<keyword evidence="6" id="KW-0325">Glycoprotein</keyword>
<evidence type="ECO:0000313" key="9">
    <source>
        <dbReference type="EMBL" id="CAG2231371.1"/>
    </source>
</evidence>
<comment type="subcellular location">
    <subcellularLocation>
        <location evidence="1">Secreted</location>
    </subcellularLocation>
</comment>
<dbReference type="Gene3D" id="4.10.530.10">
    <property type="entry name" value="Gamma-fibrinogen Carboxyl Terminal Fragment, domain 2"/>
    <property type="match status" value="1"/>
</dbReference>
<dbReference type="InterPro" id="IPR002181">
    <property type="entry name" value="Fibrinogen_a/b/g_C_dom"/>
</dbReference>
<accession>A0A8S3TCY2</accession>
<dbReference type="SMART" id="SM00186">
    <property type="entry name" value="FBG"/>
    <property type="match status" value="1"/>
</dbReference>
<feature type="compositionally biased region" description="Polar residues" evidence="7">
    <location>
        <begin position="204"/>
        <end position="213"/>
    </location>
</feature>
<dbReference type="InterPro" id="IPR037579">
    <property type="entry name" value="FIB_ANG-like"/>
</dbReference>
<dbReference type="EMBL" id="CAJPWZ010002143">
    <property type="protein sequence ID" value="CAG2231371.1"/>
    <property type="molecule type" value="Genomic_DNA"/>
</dbReference>